<evidence type="ECO:0000256" key="1">
    <source>
        <dbReference type="SAM" id="MobiDB-lite"/>
    </source>
</evidence>
<evidence type="ECO:0000313" key="3">
    <source>
        <dbReference type="Proteomes" id="UP000237968"/>
    </source>
</evidence>
<sequence>MTVYANNREIAAKKSSNKSVVSMPDVCLSPPPPPVGPIPLPYPLTALSSDTNKGCKTVLILGKQVMRKNSSEYKKSTGDEPATKSLGMGVVSHEITGPLKFSAYSTDVFAEGGNVCRLLDLTGANNNNTVNTTVSLGKFLAVSAERTSCEALHQQNTGDRERLGKVDTTQIEKYVQTATTTHFKLDLNGVSYFGKSRSREIPQKYDNGYTKPLTGTSSERRGGQGEGYLPKESDICGGGKHTYSNTQSNVTPDTAHTESRILEELWASREFRDAASMVAMGGGPKPRVTMAIDWPKPRDPDDVNSPCEDCRRLICAASSCIDVVICDAKRGKETEGQSYCDK</sequence>
<accession>A0A2S9XUL9</accession>
<dbReference type="RefSeq" id="WP_106392984.1">
    <property type="nucleotide sequence ID" value="NZ_PVNK01000165.1"/>
</dbReference>
<name>A0A2S9XUL9_9BACT</name>
<dbReference type="Proteomes" id="UP000237968">
    <property type="component" value="Unassembled WGS sequence"/>
</dbReference>
<dbReference type="AlphaFoldDB" id="A0A2S9XUL9"/>
<keyword evidence="3" id="KW-1185">Reference proteome</keyword>
<comment type="caution">
    <text evidence="2">The sequence shown here is derived from an EMBL/GenBank/DDBJ whole genome shotgun (WGS) entry which is preliminary data.</text>
</comment>
<evidence type="ECO:0000313" key="2">
    <source>
        <dbReference type="EMBL" id="PRP96569.1"/>
    </source>
</evidence>
<feature type="compositionally biased region" description="Polar residues" evidence="1">
    <location>
        <begin position="242"/>
        <end position="254"/>
    </location>
</feature>
<dbReference type="Pfam" id="PF13665">
    <property type="entry name" value="Tox-PAAR-like"/>
    <property type="match status" value="1"/>
</dbReference>
<feature type="region of interest" description="Disordered" evidence="1">
    <location>
        <begin position="203"/>
        <end position="256"/>
    </location>
</feature>
<feature type="compositionally biased region" description="Basic and acidic residues" evidence="1">
    <location>
        <begin position="218"/>
        <end position="234"/>
    </location>
</feature>
<reference evidence="2 3" key="1">
    <citation type="submission" date="2018-03" db="EMBL/GenBank/DDBJ databases">
        <title>Draft Genome Sequences of the Obligatory Marine Myxobacteria Enhygromyxa salina SWB005.</title>
        <authorList>
            <person name="Poehlein A."/>
            <person name="Moghaddam J.A."/>
            <person name="Harms H."/>
            <person name="Alanjari M."/>
            <person name="Koenig G.M."/>
            <person name="Daniel R."/>
            <person name="Schaeberle T.F."/>
        </authorList>
    </citation>
    <scope>NUCLEOTIDE SEQUENCE [LARGE SCALE GENOMIC DNA]</scope>
    <source>
        <strain evidence="2 3">SWB005</strain>
    </source>
</reference>
<gene>
    <name evidence="2" type="ORF">ENSA5_36450</name>
</gene>
<organism evidence="2 3">
    <name type="scientific">Enhygromyxa salina</name>
    <dbReference type="NCBI Taxonomy" id="215803"/>
    <lineage>
        <taxon>Bacteria</taxon>
        <taxon>Pseudomonadati</taxon>
        <taxon>Myxococcota</taxon>
        <taxon>Polyangia</taxon>
        <taxon>Nannocystales</taxon>
        <taxon>Nannocystaceae</taxon>
        <taxon>Enhygromyxa</taxon>
    </lineage>
</organism>
<dbReference type="EMBL" id="PVNK01000165">
    <property type="protein sequence ID" value="PRP96569.1"/>
    <property type="molecule type" value="Genomic_DNA"/>
</dbReference>
<protein>
    <submittedName>
        <fullName evidence="2">Uncharacterized protein</fullName>
    </submittedName>
</protein>
<dbReference type="OrthoDB" id="8073614at2"/>
<proteinExistence type="predicted"/>